<gene>
    <name evidence="2" type="ORF">E2562_015431</name>
</gene>
<keyword evidence="3" id="KW-1185">Reference proteome</keyword>
<proteinExistence type="predicted"/>
<evidence type="ECO:0000256" key="1">
    <source>
        <dbReference type="SAM" id="MobiDB-lite"/>
    </source>
</evidence>
<evidence type="ECO:0000313" key="2">
    <source>
        <dbReference type="EMBL" id="KAF0892352.1"/>
    </source>
</evidence>
<accession>A0A6G1BWX3</accession>
<feature type="region of interest" description="Disordered" evidence="1">
    <location>
        <begin position="37"/>
        <end position="61"/>
    </location>
</feature>
<reference evidence="2 3" key="1">
    <citation type="submission" date="2019-11" db="EMBL/GenBank/DDBJ databases">
        <title>Whole genome sequence of Oryza granulata.</title>
        <authorList>
            <person name="Li W."/>
        </authorList>
    </citation>
    <scope>NUCLEOTIDE SEQUENCE [LARGE SCALE GENOMIC DNA]</scope>
    <source>
        <strain evidence="3">cv. Menghai</strain>
        <tissue evidence="2">Leaf</tissue>
    </source>
</reference>
<organism evidence="2 3">
    <name type="scientific">Oryza meyeriana var. granulata</name>
    <dbReference type="NCBI Taxonomy" id="110450"/>
    <lineage>
        <taxon>Eukaryota</taxon>
        <taxon>Viridiplantae</taxon>
        <taxon>Streptophyta</taxon>
        <taxon>Embryophyta</taxon>
        <taxon>Tracheophyta</taxon>
        <taxon>Spermatophyta</taxon>
        <taxon>Magnoliopsida</taxon>
        <taxon>Liliopsida</taxon>
        <taxon>Poales</taxon>
        <taxon>Poaceae</taxon>
        <taxon>BOP clade</taxon>
        <taxon>Oryzoideae</taxon>
        <taxon>Oryzeae</taxon>
        <taxon>Oryzinae</taxon>
        <taxon>Oryza</taxon>
        <taxon>Oryza meyeriana</taxon>
    </lineage>
</organism>
<dbReference type="Proteomes" id="UP000479710">
    <property type="component" value="Unassembled WGS sequence"/>
</dbReference>
<comment type="caution">
    <text evidence="2">The sequence shown here is derived from an EMBL/GenBank/DDBJ whole genome shotgun (WGS) entry which is preliminary data.</text>
</comment>
<protein>
    <submittedName>
        <fullName evidence="2">Uncharacterized protein</fullName>
    </submittedName>
</protein>
<sequence>MKDALEPCSSGSPRQRVVHCCSAPTPVVGRALPRYRYTGSRDDGAGPRCGLNGRSSGMGVAPQWRWRTHRRGWSMRGAVAVENAPQQHGPVKPED</sequence>
<name>A0A6G1BWX3_9ORYZ</name>
<evidence type="ECO:0000313" key="3">
    <source>
        <dbReference type="Proteomes" id="UP000479710"/>
    </source>
</evidence>
<dbReference type="AlphaFoldDB" id="A0A6G1BWX3"/>
<dbReference type="EMBL" id="SPHZ02000011">
    <property type="protein sequence ID" value="KAF0892352.1"/>
    <property type="molecule type" value="Genomic_DNA"/>
</dbReference>